<reference evidence="11 12" key="1">
    <citation type="submission" date="2011-08" db="EMBL/GenBank/DDBJ databases">
        <title>The Genome Sequence of Clostridium orbiscindens 1_3_50AFAA.</title>
        <authorList>
            <consortium name="The Broad Institute Genome Sequencing Platform"/>
            <person name="Earl A."/>
            <person name="Ward D."/>
            <person name="Feldgarden M."/>
            <person name="Gevers D."/>
            <person name="Daigneault M."/>
            <person name="Strauss J."/>
            <person name="Allen-Vercoe E."/>
            <person name="Young S.K."/>
            <person name="Zeng Q."/>
            <person name="Gargeya S."/>
            <person name="Fitzgerald M."/>
            <person name="Haas B."/>
            <person name="Abouelleil A."/>
            <person name="Alvarado L."/>
            <person name="Arachchi H.M."/>
            <person name="Berlin A."/>
            <person name="Brown A."/>
            <person name="Chapman S.B."/>
            <person name="Chen Z."/>
            <person name="Dunbar C."/>
            <person name="Freedman E."/>
            <person name="Gearin G."/>
            <person name="Gellesch M."/>
            <person name="Goldberg J."/>
            <person name="Griggs A."/>
            <person name="Gujja S."/>
            <person name="Heiman D."/>
            <person name="Howarth C."/>
            <person name="Larson L."/>
            <person name="Lui A."/>
            <person name="MacDonald P.J.P."/>
            <person name="Montmayeur A."/>
            <person name="Murphy C."/>
            <person name="Neiman D."/>
            <person name="Pearson M."/>
            <person name="Priest M."/>
            <person name="Roberts A."/>
            <person name="Saif S."/>
            <person name="Shea T."/>
            <person name="Shenoy N."/>
            <person name="Sisk P."/>
            <person name="Stolte C."/>
            <person name="Sykes S."/>
            <person name="Wortman J."/>
            <person name="Nusbaum C."/>
            <person name="Birren B."/>
        </authorList>
    </citation>
    <scope>NUCLEOTIDE SEQUENCE [LARGE SCALE GENOMIC DNA]</scope>
    <source>
        <strain evidence="11 12">1_3_50AFAA</strain>
    </source>
</reference>
<sequence>MIYAVDEIARIVRPIAQRYGLRAVYLFGSYARGAATEDSDIDLLIDTTGTNIKSLLQVAAVYCELEEALGKPVDLVTVSSLEQEARMPSEESFRKAVWKEKVDIYVAA</sequence>
<accession>A0A096B4Z5</accession>
<evidence type="ECO:0000256" key="7">
    <source>
        <dbReference type="ARBA" id="ARBA00022840"/>
    </source>
</evidence>
<feature type="domain" description="Polymerase nucleotidyl transferase" evidence="10">
    <location>
        <begin position="11"/>
        <end position="91"/>
    </location>
</feature>
<evidence type="ECO:0000256" key="1">
    <source>
        <dbReference type="ARBA" id="ARBA00001946"/>
    </source>
</evidence>
<dbReference type="InterPro" id="IPR043519">
    <property type="entry name" value="NT_sf"/>
</dbReference>
<gene>
    <name evidence="11" type="ORF">HMPREF9460_02847</name>
</gene>
<keyword evidence="12" id="KW-1185">Reference proteome</keyword>
<dbReference type="InterPro" id="IPR052038">
    <property type="entry name" value="Type-VII_TA_antitoxin"/>
</dbReference>
<evidence type="ECO:0000256" key="2">
    <source>
        <dbReference type="ARBA" id="ARBA00022649"/>
    </source>
</evidence>
<evidence type="ECO:0000313" key="11">
    <source>
        <dbReference type="EMBL" id="KGF54458.1"/>
    </source>
</evidence>
<keyword evidence="8" id="KW-0460">Magnesium</keyword>
<dbReference type="SUPFAM" id="SSF81301">
    <property type="entry name" value="Nucleotidyltransferase"/>
    <property type="match status" value="1"/>
</dbReference>
<comment type="caution">
    <text evidence="11">The sequence shown here is derived from an EMBL/GenBank/DDBJ whole genome shotgun (WGS) entry which is preliminary data.</text>
</comment>
<keyword evidence="5" id="KW-0479">Metal-binding</keyword>
<dbReference type="eggNOG" id="COG1669">
    <property type="taxonomic scope" value="Bacteria"/>
</dbReference>
<evidence type="ECO:0000256" key="8">
    <source>
        <dbReference type="ARBA" id="ARBA00022842"/>
    </source>
</evidence>
<keyword evidence="4" id="KW-0548">Nucleotidyltransferase</keyword>
<dbReference type="PANTHER" id="PTHR33571:SF14">
    <property type="entry name" value="PROTEIN ADENYLYLTRANSFERASE MJ0435-RELATED"/>
    <property type="match status" value="1"/>
</dbReference>
<evidence type="ECO:0000313" key="12">
    <source>
        <dbReference type="Proteomes" id="UP000029585"/>
    </source>
</evidence>
<comment type="similarity">
    <text evidence="9">Belongs to the MntA antitoxin family.</text>
</comment>
<keyword evidence="7" id="KW-0067">ATP-binding</keyword>
<dbReference type="RefSeq" id="WP_009261482.1">
    <property type="nucleotide sequence ID" value="NZ_KN174164.1"/>
</dbReference>
<evidence type="ECO:0000259" key="10">
    <source>
        <dbReference type="Pfam" id="PF01909"/>
    </source>
</evidence>
<keyword evidence="3" id="KW-0808">Transferase</keyword>
<dbReference type="EMBL" id="ADLO01000088">
    <property type="protein sequence ID" value="KGF54458.1"/>
    <property type="molecule type" value="Genomic_DNA"/>
</dbReference>
<keyword evidence="2" id="KW-1277">Toxin-antitoxin system</keyword>
<dbReference type="GO" id="GO:0005524">
    <property type="term" value="F:ATP binding"/>
    <property type="evidence" value="ECO:0007669"/>
    <property type="project" value="UniProtKB-KW"/>
</dbReference>
<name>A0A096B4Z5_FLAPL</name>
<comment type="cofactor">
    <cofactor evidence="1">
        <name>Mg(2+)</name>
        <dbReference type="ChEBI" id="CHEBI:18420"/>
    </cofactor>
</comment>
<dbReference type="AlphaFoldDB" id="A0A096B4Z5"/>
<dbReference type="GO" id="GO:0046872">
    <property type="term" value="F:metal ion binding"/>
    <property type="evidence" value="ECO:0007669"/>
    <property type="project" value="UniProtKB-KW"/>
</dbReference>
<dbReference type="PATRIC" id="fig|742738.3.peg.2928"/>
<evidence type="ECO:0000256" key="9">
    <source>
        <dbReference type="ARBA" id="ARBA00038276"/>
    </source>
</evidence>
<evidence type="ECO:0000256" key="5">
    <source>
        <dbReference type="ARBA" id="ARBA00022723"/>
    </source>
</evidence>
<organism evidence="11 12">
    <name type="scientific">Flavonifractor plautii 1_3_50AFAA</name>
    <dbReference type="NCBI Taxonomy" id="742738"/>
    <lineage>
        <taxon>Bacteria</taxon>
        <taxon>Bacillati</taxon>
        <taxon>Bacillota</taxon>
        <taxon>Clostridia</taxon>
        <taxon>Eubacteriales</taxon>
        <taxon>Oscillospiraceae</taxon>
        <taxon>Flavonifractor</taxon>
    </lineage>
</organism>
<proteinExistence type="inferred from homology"/>
<evidence type="ECO:0000256" key="6">
    <source>
        <dbReference type="ARBA" id="ARBA00022741"/>
    </source>
</evidence>
<evidence type="ECO:0000256" key="4">
    <source>
        <dbReference type="ARBA" id="ARBA00022695"/>
    </source>
</evidence>
<dbReference type="Pfam" id="PF01909">
    <property type="entry name" value="NTP_transf_2"/>
    <property type="match status" value="1"/>
</dbReference>
<protein>
    <recommendedName>
        <fullName evidence="10">Polymerase nucleotidyl transferase domain-containing protein</fullName>
    </recommendedName>
</protein>
<dbReference type="InterPro" id="IPR002934">
    <property type="entry name" value="Polymerase_NTP_transf_dom"/>
</dbReference>
<dbReference type="CDD" id="cd05403">
    <property type="entry name" value="NT_KNTase_like"/>
    <property type="match status" value="1"/>
</dbReference>
<dbReference type="HOGENOM" id="CLU_130257_7_1_9"/>
<dbReference type="Gene3D" id="3.30.460.10">
    <property type="entry name" value="Beta Polymerase, domain 2"/>
    <property type="match status" value="1"/>
</dbReference>
<dbReference type="GO" id="GO:0016779">
    <property type="term" value="F:nucleotidyltransferase activity"/>
    <property type="evidence" value="ECO:0007669"/>
    <property type="project" value="UniProtKB-KW"/>
</dbReference>
<keyword evidence="6" id="KW-0547">Nucleotide-binding</keyword>
<dbReference type="Proteomes" id="UP000029585">
    <property type="component" value="Unassembled WGS sequence"/>
</dbReference>
<dbReference type="PANTHER" id="PTHR33571">
    <property type="entry name" value="SSL8005 PROTEIN"/>
    <property type="match status" value="1"/>
</dbReference>
<evidence type="ECO:0000256" key="3">
    <source>
        <dbReference type="ARBA" id="ARBA00022679"/>
    </source>
</evidence>